<dbReference type="RefSeq" id="WP_143741207.1">
    <property type="nucleotide sequence ID" value="NZ_PJMU01000001.1"/>
</dbReference>
<reference evidence="1 2" key="1">
    <citation type="submission" date="2017-12" db="EMBL/GenBank/DDBJ databases">
        <title>Genomic Encyclopedia of Type Strains, Phase III (KMG-III): the genomes of soil and plant-associated and newly described type strains.</title>
        <authorList>
            <person name="Whitman W."/>
        </authorList>
    </citation>
    <scope>NUCLEOTIDE SEQUENCE [LARGE SCALE GENOMIC DNA]</scope>
    <source>
        <strain evidence="1 2">LP43</strain>
    </source>
</reference>
<dbReference type="OrthoDB" id="619218at2"/>
<evidence type="ECO:0000313" key="2">
    <source>
        <dbReference type="Proteomes" id="UP000233782"/>
    </source>
</evidence>
<protein>
    <submittedName>
        <fullName evidence="1">Uncharacterized protein</fullName>
    </submittedName>
</protein>
<dbReference type="AlphaFoldDB" id="A0A2N3V0Y1"/>
<name>A0A2N3V0Y1_9BACT</name>
<evidence type="ECO:0000313" key="1">
    <source>
        <dbReference type="EMBL" id="PKV75291.1"/>
    </source>
</evidence>
<dbReference type="EMBL" id="PJMU01000001">
    <property type="protein sequence ID" value="PKV75291.1"/>
    <property type="molecule type" value="Genomic_DNA"/>
</dbReference>
<proteinExistence type="predicted"/>
<organism evidence="1 2">
    <name type="scientific">Pontibacter ramchanderi</name>
    <dbReference type="NCBI Taxonomy" id="1179743"/>
    <lineage>
        <taxon>Bacteria</taxon>
        <taxon>Pseudomonadati</taxon>
        <taxon>Bacteroidota</taxon>
        <taxon>Cytophagia</taxon>
        <taxon>Cytophagales</taxon>
        <taxon>Hymenobacteraceae</taxon>
        <taxon>Pontibacter</taxon>
    </lineage>
</organism>
<gene>
    <name evidence="1" type="ORF">BD749_0229</name>
</gene>
<sequence length="444" mass="51259">MSLTVEEMLRLYYNKYKELERKGGPEKDGDLFEEVIGLEEGILEKFGLPASNTNKEILWKLSRKKKISDKSIDLTLLQLKAAAEKHLYAPVLTDLEQLQKAKAQNRSAFDILPELGHPTHEYTILLYDTILDYVSPKLVLAELSALKRLDCYGEIATLKNQYPRTFRKTKVYKQHKPYLKFLDIYLDPLNIDLLYNLGHDETIVGYPHPLVYAAIAMPPEFEEREDNRQANLFDSVRPEAIEFNPEYITLIDLIVIEEIIFSEDSAVTVVGHIAHAHYPQPITLGFEFDALTSLIQDYGSHGQYILSYFNKQRQLNLIDSPTIISLKDKTGSNLGLNKHYLKVYKPLTLGPSGKPEVMKEAFYIVDEVIDRARYDQEQIPKLKCSLNGAFHHMLQHYYFYLNALLKGMNDAEARKKSGLEDNTRFEVSRLLYMLYKHGETPEMR</sequence>
<keyword evidence="2" id="KW-1185">Reference proteome</keyword>
<accession>A0A2N3V0Y1</accession>
<dbReference type="Proteomes" id="UP000233782">
    <property type="component" value="Unassembled WGS sequence"/>
</dbReference>
<comment type="caution">
    <text evidence="1">The sequence shown here is derived from an EMBL/GenBank/DDBJ whole genome shotgun (WGS) entry which is preliminary data.</text>
</comment>